<gene>
    <name evidence="2" type="ORF">E2C01_050255</name>
</gene>
<protein>
    <submittedName>
        <fullName evidence="2">Uncharacterized protein</fullName>
    </submittedName>
</protein>
<feature type="region of interest" description="Disordered" evidence="1">
    <location>
        <begin position="1"/>
        <end position="27"/>
    </location>
</feature>
<feature type="region of interest" description="Disordered" evidence="1">
    <location>
        <begin position="197"/>
        <end position="238"/>
    </location>
</feature>
<feature type="compositionally biased region" description="Gly residues" evidence="1">
    <location>
        <begin position="113"/>
        <end position="132"/>
    </location>
</feature>
<comment type="caution">
    <text evidence="2">The sequence shown here is derived from an EMBL/GenBank/DDBJ whole genome shotgun (WGS) entry which is preliminary data.</text>
</comment>
<dbReference type="Proteomes" id="UP000324222">
    <property type="component" value="Unassembled WGS sequence"/>
</dbReference>
<organism evidence="2 3">
    <name type="scientific">Portunus trituberculatus</name>
    <name type="common">Swimming crab</name>
    <name type="synonym">Neptunus trituberculatus</name>
    <dbReference type="NCBI Taxonomy" id="210409"/>
    <lineage>
        <taxon>Eukaryota</taxon>
        <taxon>Metazoa</taxon>
        <taxon>Ecdysozoa</taxon>
        <taxon>Arthropoda</taxon>
        <taxon>Crustacea</taxon>
        <taxon>Multicrustacea</taxon>
        <taxon>Malacostraca</taxon>
        <taxon>Eumalacostraca</taxon>
        <taxon>Eucarida</taxon>
        <taxon>Decapoda</taxon>
        <taxon>Pleocyemata</taxon>
        <taxon>Brachyura</taxon>
        <taxon>Eubrachyura</taxon>
        <taxon>Portunoidea</taxon>
        <taxon>Portunidae</taxon>
        <taxon>Portuninae</taxon>
        <taxon>Portunus</taxon>
    </lineage>
</organism>
<feature type="region of interest" description="Disordered" evidence="1">
    <location>
        <begin position="66"/>
        <end position="90"/>
    </location>
</feature>
<evidence type="ECO:0000313" key="2">
    <source>
        <dbReference type="EMBL" id="MPC56302.1"/>
    </source>
</evidence>
<name>A0A5B7GBK8_PORTR</name>
<keyword evidence="3" id="KW-1185">Reference proteome</keyword>
<feature type="region of interest" description="Disordered" evidence="1">
    <location>
        <begin position="111"/>
        <end position="168"/>
    </location>
</feature>
<sequence length="238" mass="24808">MVLRGAYPPPRQSPYYRQSGGRTSRGGCAQSRVLPGDKISGHAPRPFWNTRFSPLSTCHKVEFSTLGGAPQRRHSPLTTKQREGPAATSVSCTGACSPHWHHRPAAVLEKPGRGGASSGGTGDLIGGEGLRVGHGTPLSPLLTVHKGEFGASGRPRGRAGQSQRGCGWSVAAGDSHPYEPSLRASFAFRGGSLLGRHAPNGPLNKRKALEGDGVHAISGTPEAATRGLGGEYLDEAGR</sequence>
<proteinExistence type="predicted"/>
<evidence type="ECO:0000256" key="1">
    <source>
        <dbReference type="SAM" id="MobiDB-lite"/>
    </source>
</evidence>
<dbReference type="EMBL" id="VSRR010013839">
    <property type="protein sequence ID" value="MPC56302.1"/>
    <property type="molecule type" value="Genomic_DNA"/>
</dbReference>
<dbReference type="AlphaFoldDB" id="A0A5B7GBK8"/>
<reference evidence="2 3" key="1">
    <citation type="submission" date="2019-05" db="EMBL/GenBank/DDBJ databases">
        <title>Another draft genome of Portunus trituberculatus and its Hox gene families provides insights of decapod evolution.</title>
        <authorList>
            <person name="Jeong J.-H."/>
            <person name="Song I."/>
            <person name="Kim S."/>
            <person name="Choi T."/>
            <person name="Kim D."/>
            <person name="Ryu S."/>
            <person name="Kim W."/>
        </authorList>
    </citation>
    <scope>NUCLEOTIDE SEQUENCE [LARGE SCALE GENOMIC DNA]</scope>
    <source>
        <tissue evidence="2">Muscle</tissue>
    </source>
</reference>
<evidence type="ECO:0000313" key="3">
    <source>
        <dbReference type="Proteomes" id="UP000324222"/>
    </source>
</evidence>
<accession>A0A5B7GBK8</accession>